<organism evidence="1 2">
    <name type="scientific">Serratia ureilytica</name>
    <dbReference type="NCBI Taxonomy" id="300181"/>
    <lineage>
        <taxon>Bacteria</taxon>
        <taxon>Pseudomonadati</taxon>
        <taxon>Pseudomonadota</taxon>
        <taxon>Gammaproteobacteria</taxon>
        <taxon>Enterobacterales</taxon>
        <taxon>Yersiniaceae</taxon>
        <taxon>Serratia</taxon>
    </lineage>
</organism>
<dbReference type="RefSeq" id="WP_140367550.1">
    <property type="nucleotide sequence ID" value="NZ_JABEMX010000029.1"/>
</dbReference>
<reference evidence="1 2" key="1">
    <citation type="submission" date="2019-07" db="EMBL/GenBank/DDBJ databases">
        <title>Serratia strains were isolated from fresh produce.</title>
        <authorList>
            <person name="Cho G.-S."/>
            <person name="Stein M."/>
            <person name="Lee W."/>
            <person name="Suh S.H."/>
            <person name="Franz C.M.A.P."/>
        </authorList>
    </citation>
    <scope>NUCLEOTIDE SEQUENCE [LARGE SCALE GENOMIC DNA]</scope>
    <source>
        <strain evidence="1 2">S17</strain>
    </source>
</reference>
<dbReference type="EMBL" id="VOUP01000052">
    <property type="protein sequence ID" value="TXE22816.1"/>
    <property type="molecule type" value="Genomic_DNA"/>
</dbReference>
<comment type="caution">
    <text evidence="1">The sequence shown here is derived from an EMBL/GenBank/DDBJ whole genome shotgun (WGS) entry which is preliminary data.</text>
</comment>
<protein>
    <submittedName>
        <fullName evidence="1">Uncharacterized protein</fullName>
    </submittedName>
</protein>
<dbReference type="Proteomes" id="UP000321307">
    <property type="component" value="Unassembled WGS sequence"/>
</dbReference>
<sequence>MNTKHYLAKYFRDRYSENTEQRHAAFTVWLASDWKPFSLREINFMVRYVRMFKNRCALPTCLSVA</sequence>
<evidence type="ECO:0000313" key="1">
    <source>
        <dbReference type="EMBL" id="TXE22816.1"/>
    </source>
</evidence>
<gene>
    <name evidence="1" type="ORF">FOT63_24700</name>
</gene>
<proteinExistence type="predicted"/>
<name>A0A9X9G0H8_9GAMM</name>
<evidence type="ECO:0000313" key="2">
    <source>
        <dbReference type="Proteomes" id="UP000321307"/>
    </source>
</evidence>
<accession>A0A9X9G0H8</accession>
<dbReference type="AlphaFoldDB" id="A0A9X9G0H8"/>